<dbReference type="EnsemblMetazoa" id="XM_030972063">
    <property type="protein sequence ID" value="XP_030827923"/>
    <property type="gene ID" value="LOC115918272"/>
</dbReference>
<evidence type="ECO:0000256" key="3">
    <source>
        <dbReference type="ARBA" id="ARBA00022685"/>
    </source>
</evidence>
<keyword evidence="5" id="KW-1133">Transmembrane helix</keyword>
<proteinExistence type="predicted"/>
<dbReference type="GeneID" id="115918272"/>
<dbReference type="Pfam" id="PF21299">
    <property type="entry name" value="ADAM10_Cys-rich"/>
    <property type="match status" value="1"/>
</dbReference>
<reference evidence="9" key="1">
    <citation type="submission" date="2015-02" db="EMBL/GenBank/DDBJ databases">
        <title>Genome sequencing for Strongylocentrotus purpuratus.</title>
        <authorList>
            <person name="Murali S."/>
            <person name="Liu Y."/>
            <person name="Vee V."/>
            <person name="English A."/>
            <person name="Wang M."/>
            <person name="Skinner E."/>
            <person name="Han Y."/>
            <person name="Muzny D.M."/>
            <person name="Worley K.C."/>
            <person name="Gibbs R.A."/>
        </authorList>
    </citation>
    <scope>NUCLEOTIDE SEQUENCE</scope>
</reference>
<dbReference type="Gene3D" id="4.10.70.10">
    <property type="entry name" value="Disintegrin domain"/>
    <property type="match status" value="1"/>
</dbReference>
<evidence type="ECO:0000259" key="6">
    <source>
        <dbReference type="PROSITE" id="PS50214"/>
    </source>
</evidence>
<dbReference type="OMA" id="ECAKSIC"/>
<dbReference type="PROSITE" id="PS50214">
    <property type="entry name" value="DISINTEGRIN_2"/>
    <property type="match status" value="1"/>
</dbReference>
<evidence type="ECO:0000313" key="8">
    <source>
        <dbReference type="EnsemblMetazoa" id="XP_030827923"/>
    </source>
</evidence>
<dbReference type="InterPro" id="IPR049038">
    <property type="entry name" value="ADAM10_Cys-rich"/>
</dbReference>
<dbReference type="GO" id="GO:0046872">
    <property type="term" value="F:metal ion binding"/>
    <property type="evidence" value="ECO:0007669"/>
    <property type="project" value="UniProtKB-KW"/>
</dbReference>
<dbReference type="SUPFAM" id="SSF55486">
    <property type="entry name" value="Metalloproteases ('zincins'), catalytic domain"/>
    <property type="match status" value="1"/>
</dbReference>
<dbReference type="KEGG" id="spu:115918272"/>
<dbReference type="SMART" id="SM00050">
    <property type="entry name" value="DISIN"/>
    <property type="match status" value="1"/>
</dbReference>
<dbReference type="PANTHER" id="PTHR45702:SF2">
    <property type="entry name" value="KUZBANIAN, ISOFORM A"/>
    <property type="match status" value="1"/>
</dbReference>
<name>A0A7M7MZ95_STRPU</name>
<dbReference type="AlphaFoldDB" id="A0A7M7MZ95"/>
<dbReference type="InParanoid" id="A0A7M7MZ95"/>
<evidence type="ECO:0000256" key="5">
    <source>
        <dbReference type="SAM" id="Phobius"/>
    </source>
</evidence>
<keyword evidence="9" id="KW-1185">Reference proteome</keyword>
<keyword evidence="5" id="KW-0472">Membrane</keyword>
<dbReference type="InterPro" id="IPR036436">
    <property type="entry name" value="Disintegrin_dom_sf"/>
</dbReference>
<dbReference type="OrthoDB" id="2149267at2759"/>
<evidence type="ECO:0000259" key="7">
    <source>
        <dbReference type="PROSITE" id="PS50215"/>
    </source>
</evidence>
<feature type="domain" description="Peptidase M12B" evidence="7">
    <location>
        <begin position="225"/>
        <end position="440"/>
    </location>
</feature>
<feature type="binding site" evidence="4">
    <location>
        <position position="389"/>
    </location>
    <ligand>
        <name>Zn(2+)</name>
        <dbReference type="ChEBI" id="CHEBI:29105"/>
        <note>catalytic</note>
    </ligand>
</feature>
<accession>A0A7M7MZ95</accession>
<keyword evidence="4" id="KW-0862">Zinc</keyword>
<dbReference type="GO" id="GO:0007219">
    <property type="term" value="P:Notch signaling pathway"/>
    <property type="evidence" value="ECO:0000318"/>
    <property type="project" value="GO_Central"/>
</dbReference>
<sequence length="760" mass="84952">MMDVKMIRLKLYQSTIWTLFMAICLSEAVKLNDQILHYEGLDYDTAHINLQHKRVARSTDSQQRVEIKFNAHGRDFHLRLKRDVNTFSKEFRVVTSQGEIPMSFEDAPMYIGELVDESGTYCHGSVREGQFEGRILIPKSQESYSVEPSSRYLEDPDFHSIIYKDEDVVLPDEPKMEDEGQGSCGVKGEIKKRMDKKLKNMRHSEADADDVTFRKKRQTIDVDKQTCSLYIQTDHTFYERHGSVSAVVTQIGQHVQSASFIYENTDFGDYQNISFAVQRMRVWTPDDIGRLTYLFGNNYIGVEKFLDLASTGNFNEYCLAYTFANRDFANGVLGLAWIASIARRSNGGLCDKQTSNGQTLNTGIVTTNNYEANVPPLISHLTFAHEIGHSFGSQHDPATDSCSPGGSIGNYIMFSHSSDGNLINNQRFSPCSVSAISTTLGTVFQETSKTNCFKSKADITFCGNGITEEGEECDCGYEEECTHSCCIPQNSDFTQVNACKLAAGVACSPTQGTCCDASTCSYKASSAQCEQSNECHGKAFCLGDSSVCPDPTPEADLTRCDGGRKLCRDGECTESVCLLQNRRECQCTDEVELCDLCCLDDRTNLCLSSYRLGLPPGQSTPLKADTGSTCGDYMGYCDGFSECRQVDEDGPLASIIRKIFYSEEPQLTDAIMAWITEFWYVPLIIGIAIIVLMILIVVLCNRVIPTDNPWDQEVEKFKKRSSVYVKLQRKRYRGSMAPGMHPTPVESHPDYTIEDRATPF</sequence>
<evidence type="ECO:0000256" key="4">
    <source>
        <dbReference type="PROSITE-ProRule" id="PRU00276"/>
    </source>
</evidence>
<dbReference type="InterPro" id="IPR001590">
    <property type="entry name" value="Peptidase_M12B"/>
</dbReference>
<comment type="catalytic activity">
    <reaction evidence="1">
        <text>Endopeptidase of broad specificity.</text>
        <dbReference type="EC" id="3.4.24.81"/>
    </reaction>
</comment>
<keyword evidence="4" id="KW-0479">Metal-binding</keyword>
<dbReference type="InterPro" id="IPR001762">
    <property type="entry name" value="Disintegrin_dom"/>
</dbReference>
<dbReference type="GO" id="GO:0005886">
    <property type="term" value="C:plasma membrane"/>
    <property type="evidence" value="ECO:0000318"/>
    <property type="project" value="GO_Central"/>
</dbReference>
<organism evidence="8 9">
    <name type="scientific">Strongylocentrotus purpuratus</name>
    <name type="common">Purple sea urchin</name>
    <dbReference type="NCBI Taxonomy" id="7668"/>
    <lineage>
        <taxon>Eukaryota</taxon>
        <taxon>Metazoa</taxon>
        <taxon>Echinodermata</taxon>
        <taxon>Eleutherozoa</taxon>
        <taxon>Echinozoa</taxon>
        <taxon>Echinoidea</taxon>
        <taxon>Euechinoidea</taxon>
        <taxon>Echinacea</taxon>
        <taxon>Camarodonta</taxon>
        <taxon>Echinidea</taxon>
        <taxon>Strongylocentrotidae</taxon>
        <taxon>Strongylocentrotus</taxon>
    </lineage>
</organism>
<keyword evidence="3" id="KW-0165">Cleavage on pair of basic residues</keyword>
<dbReference type="Pfam" id="PF00200">
    <property type="entry name" value="Disintegrin"/>
    <property type="match status" value="1"/>
</dbReference>
<dbReference type="Pfam" id="PF13688">
    <property type="entry name" value="Reprolysin_5"/>
    <property type="match status" value="1"/>
</dbReference>
<dbReference type="GO" id="GO:0006509">
    <property type="term" value="P:membrane protein ectodomain proteolysis"/>
    <property type="evidence" value="ECO:0000318"/>
    <property type="project" value="GO_Central"/>
</dbReference>
<dbReference type="GO" id="GO:0004222">
    <property type="term" value="F:metalloendopeptidase activity"/>
    <property type="evidence" value="ECO:0000318"/>
    <property type="project" value="GO_Central"/>
</dbReference>
<reference evidence="8" key="2">
    <citation type="submission" date="2021-01" db="UniProtKB">
        <authorList>
            <consortium name="EnsemblMetazoa"/>
        </authorList>
    </citation>
    <scope>IDENTIFICATION</scope>
</reference>
<keyword evidence="5" id="KW-0812">Transmembrane</keyword>
<dbReference type="Proteomes" id="UP000007110">
    <property type="component" value="Unassembled WGS sequence"/>
</dbReference>
<evidence type="ECO:0000256" key="2">
    <source>
        <dbReference type="ARBA" id="ARBA00012332"/>
    </source>
</evidence>
<feature type="transmembrane region" description="Helical" evidence="5">
    <location>
        <begin position="678"/>
        <end position="700"/>
    </location>
</feature>
<feature type="binding site" evidence="4">
    <location>
        <position position="385"/>
    </location>
    <ligand>
        <name>Zn(2+)</name>
        <dbReference type="ChEBI" id="CHEBI:29105"/>
        <note>catalytic</note>
    </ligand>
</feature>
<dbReference type="Gene3D" id="3.40.390.10">
    <property type="entry name" value="Collagenase (Catalytic Domain)"/>
    <property type="match status" value="1"/>
</dbReference>
<dbReference type="RefSeq" id="XP_030827923.1">
    <property type="nucleotide sequence ID" value="XM_030972063.1"/>
</dbReference>
<protein>
    <recommendedName>
        <fullName evidence="2">ADAM10 endopeptidase</fullName>
        <ecNumber evidence="2">3.4.24.81</ecNumber>
    </recommendedName>
</protein>
<evidence type="ECO:0000313" key="9">
    <source>
        <dbReference type="Proteomes" id="UP000007110"/>
    </source>
</evidence>
<comment type="caution">
    <text evidence="4">Lacks conserved residue(s) required for the propagation of feature annotation.</text>
</comment>
<dbReference type="PROSITE" id="PS50215">
    <property type="entry name" value="ADAM_MEPRO"/>
    <property type="match status" value="1"/>
</dbReference>
<dbReference type="SUPFAM" id="SSF57552">
    <property type="entry name" value="Blood coagulation inhibitor (disintegrin)"/>
    <property type="match status" value="1"/>
</dbReference>
<dbReference type="PANTHER" id="PTHR45702">
    <property type="entry name" value="ADAM10/ADAM17 METALLOPEPTIDASE FAMILY MEMBER"/>
    <property type="match status" value="1"/>
</dbReference>
<evidence type="ECO:0000256" key="1">
    <source>
        <dbReference type="ARBA" id="ARBA00001809"/>
    </source>
</evidence>
<feature type="domain" description="Disintegrin" evidence="6">
    <location>
        <begin position="459"/>
        <end position="556"/>
    </location>
</feature>
<dbReference type="InterPro" id="IPR024079">
    <property type="entry name" value="MetalloPept_cat_dom_sf"/>
</dbReference>
<feature type="binding site" evidence="4">
    <location>
        <position position="395"/>
    </location>
    <ligand>
        <name>Zn(2+)</name>
        <dbReference type="ChEBI" id="CHEBI:29105"/>
        <note>catalytic</note>
    </ligand>
</feature>
<feature type="active site" evidence="4">
    <location>
        <position position="386"/>
    </location>
</feature>
<dbReference type="EC" id="3.4.24.81" evidence="2"/>
<dbReference type="InterPro" id="IPR051489">
    <property type="entry name" value="ADAM_Metalloproteinase"/>
</dbReference>